<feature type="domain" description="Sigma-54 factor interaction" evidence="3">
    <location>
        <begin position="179"/>
        <end position="381"/>
    </location>
</feature>
<sequence length="407" mass="45001">MIALFQSMSSYKSRARPARKFNQSSVPRWVPVNKSFIALTKLILRSAAARLGLAQAAVTLRCLNHQGYRHLLLVDDVRDLFIAAAGGAEEFIISTQEANSTPFNGFEAEAALSLPVDYAAVGNAPHRLGYLVVQMAPGVQAGSDLRHELQMVIDEIVRVISRYQSRYRSIHWYGDQCFWVGNSHALRQLDQRIDQLAKRNCPVLIRADKGTGKIIAARRLHDIRCSETAPFIESDCREWEPGSAAAILQSLRSCASGGSLFLRNLDALAPRDLLALRHFCLEWMAATRSGESLSLVFSLSRIDIDPVAVGMGWMIHFVEPLALPSLAERAEDLRDLVQFFIAEFALAGELHLQDDALQLLAKHSFSNHVDGLKSLIKELALRAQGNEITVAQLQPVLAAHSQTCAVE</sequence>
<name>A0ABV7FA23_9GAMM</name>
<evidence type="ECO:0000256" key="2">
    <source>
        <dbReference type="ARBA" id="ARBA00022840"/>
    </source>
</evidence>
<dbReference type="Pfam" id="PF14532">
    <property type="entry name" value="Sigma54_activ_2"/>
    <property type="match status" value="1"/>
</dbReference>
<keyword evidence="2" id="KW-0067">ATP-binding</keyword>
<evidence type="ECO:0000256" key="1">
    <source>
        <dbReference type="ARBA" id="ARBA00022741"/>
    </source>
</evidence>
<accession>A0ABV7FA23</accession>
<evidence type="ECO:0000259" key="3">
    <source>
        <dbReference type="PROSITE" id="PS50045"/>
    </source>
</evidence>
<keyword evidence="1" id="KW-0547">Nucleotide-binding</keyword>
<comment type="caution">
    <text evidence="4">The sequence shown here is derived from an EMBL/GenBank/DDBJ whole genome shotgun (WGS) entry which is preliminary data.</text>
</comment>
<proteinExistence type="predicted"/>
<organism evidence="4 5">
    <name type="scientific">Cellvibrio fontiphilus</name>
    <dbReference type="NCBI Taxonomy" id="1815559"/>
    <lineage>
        <taxon>Bacteria</taxon>
        <taxon>Pseudomonadati</taxon>
        <taxon>Pseudomonadota</taxon>
        <taxon>Gammaproteobacteria</taxon>
        <taxon>Cellvibrionales</taxon>
        <taxon>Cellvibrionaceae</taxon>
        <taxon>Cellvibrio</taxon>
    </lineage>
</organism>
<dbReference type="Pfam" id="PF25601">
    <property type="entry name" value="AAA_lid_14"/>
    <property type="match status" value="1"/>
</dbReference>
<reference evidence="5" key="1">
    <citation type="journal article" date="2019" name="Int. J. Syst. Evol. Microbiol.">
        <title>The Global Catalogue of Microorganisms (GCM) 10K type strain sequencing project: providing services to taxonomists for standard genome sequencing and annotation.</title>
        <authorList>
            <consortium name="The Broad Institute Genomics Platform"/>
            <consortium name="The Broad Institute Genome Sequencing Center for Infectious Disease"/>
            <person name="Wu L."/>
            <person name="Ma J."/>
        </authorList>
    </citation>
    <scope>NUCLEOTIDE SEQUENCE [LARGE SCALE GENOMIC DNA]</scope>
    <source>
        <strain evidence="5">KCTC 52237</strain>
    </source>
</reference>
<dbReference type="InterPro" id="IPR027417">
    <property type="entry name" value="P-loop_NTPase"/>
</dbReference>
<dbReference type="InterPro" id="IPR002078">
    <property type="entry name" value="Sigma_54_int"/>
</dbReference>
<keyword evidence="5" id="KW-1185">Reference proteome</keyword>
<dbReference type="PROSITE" id="PS50045">
    <property type="entry name" value="SIGMA54_INTERACT_4"/>
    <property type="match status" value="1"/>
</dbReference>
<protein>
    <submittedName>
        <fullName evidence="4">Sigma 54-interacting transcriptional regulator</fullName>
    </submittedName>
</protein>
<dbReference type="Gene3D" id="3.40.50.300">
    <property type="entry name" value="P-loop containing nucleotide triphosphate hydrolases"/>
    <property type="match status" value="1"/>
</dbReference>
<dbReference type="EMBL" id="JBHRTF010000002">
    <property type="protein sequence ID" value="MFC3114401.1"/>
    <property type="molecule type" value="Genomic_DNA"/>
</dbReference>
<dbReference type="InterPro" id="IPR058031">
    <property type="entry name" value="AAA_lid_NorR"/>
</dbReference>
<evidence type="ECO:0000313" key="4">
    <source>
        <dbReference type="EMBL" id="MFC3114401.1"/>
    </source>
</evidence>
<gene>
    <name evidence="4" type="ORF">ACFODX_02460</name>
</gene>
<dbReference type="RefSeq" id="WP_378115709.1">
    <property type="nucleotide sequence ID" value="NZ_JBHRTF010000002.1"/>
</dbReference>
<dbReference type="Proteomes" id="UP001595555">
    <property type="component" value="Unassembled WGS sequence"/>
</dbReference>
<dbReference type="Gene3D" id="1.10.8.60">
    <property type="match status" value="1"/>
</dbReference>
<dbReference type="SUPFAM" id="SSF52540">
    <property type="entry name" value="P-loop containing nucleoside triphosphate hydrolases"/>
    <property type="match status" value="1"/>
</dbReference>
<evidence type="ECO:0000313" key="5">
    <source>
        <dbReference type="Proteomes" id="UP001595555"/>
    </source>
</evidence>
<dbReference type="PANTHER" id="PTHR32071">
    <property type="entry name" value="TRANSCRIPTIONAL REGULATORY PROTEIN"/>
    <property type="match status" value="1"/>
</dbReference>